<accession>A0A0S4JM28</accession>
<feature type="region of interest" description="Disordered" evidence="2">
    <location>
        <begin position="418"/>
        <end position="442"/>
    </location>
</feature>
<evidence type="ECO:0000313" key="3">
    <source>
        <dbReference type="EMBL" id="CUG90333.1"/>
    </source>
</evidence>
<evidence type="ECO:0000313" key="4">
    <source>
        <dbReference type="Proteomes" id="UP000051952"/>
    </source>
</evidence>
<protein>
    <submittedName>
        <fullName evidence="3">Uncharacterized protein</fullName>
    </submittedName>
</protein>
<evidence type="ECO:0000256" key="2">
    <source>
        <dbReference type="SAM" id="MobiDB-lite"/>
    </source>
</evidence>
<feature type="coiled-coil region" evidence="1">
    <location>
        <begin position="43"/>
        <end position="96"/>
    </location>
</feature>
<dbReference type="VEuPathDB" id="TriTrypDB:BSAL_26185"/>
<reference evidence="4" key="1">
    <citation type="submission" date="2015-09" db="EMBL/GenBank/DDBJ databases">
        <authorList>
            <consortium name="Pathogen Informatics"/>
        </authorList>
    </citation>
    <scope>NUCLEOTIDE SEQUENCE [LARGE SCALE GENOMIC DNA]</scope>
    <source>
        <strain evidence="4">Lake Konstanz</strain>
    </source>
</reference>
<dbReference type="AlphaFoldDB" id="A0A0S4JM28"/>
<name>A0A0S4JM28_BODSA</name>
<keyword evidence="4" id="KW-1185">Reference proteome</keyword>
<gene>
    <name evidence="3" type="ORF">BSAL_26185</name>
</gene>
<proteinExistence type="predicted"/>
<feature type="region of interest" description="Disordered" evidence="2">
    <location>
        <begin position="368"/>
        <end position="401"/>
    </location>
</feature>
<sequence>MPFINFDASATTLIDAHLSLSFTQLTDLLKVLIDQTNAHEQRLQDMGSHINSLQRRNEELEKQLQQKTGSNNTALIEELATNVELLRDEIHTLKKKSQSSDSLAADLENLARTVAADRQSTSVAFSTVQEKWSALHQNMNKCQTDVASALAFQDVWGANTDEVNRLVRDQATLPSAKKDYILSLPAMENVLQEIAGFAAAKPSQPGDFVRLADWDAVLKPLLDEVEKLRRQLDDAHRVHRLAEGLDARLREIDEKLRILDATKADHFSLTGKTDKDTTANIAQKISALADELGELNERLNNGGGNGTTAATGGDAIRKSIAAAGGVSDDLRKRVTALETETVVLETKKADRSELMKLYEAMDALTRNSPLGLQSMPSGVENTTSPQPPRVKPPSAKSRSNSVLDQVAVVDSHLPPVDFTTIGSNRMGSASPRRTGSATPSRPLFVGRTAVGVRDSSGGMTPASITSMTR</sequence>
<dbReference type="Proteomes" id="UP000051952">
    <property type="component" value="Unassembled WGS sequence"/>
</dbReference>
<evidence type="ECO:0000256" key="1">
    <source>
        <dbReference type="SAM" id="Coils"/>
    </source>
</evidence>
<feature type="compositionally biased region" description="Polar residues" evidence="2">
    <location>
        <begin position="420"/>
        <end position="439"/>
    </location>
</feature>
<keyword evidence="1" id="KW-0175">Coiled coil</keyword>
<dbReference type="OrthoDB" id="273035at2759"/>
<feature type="compositionally biased region" description="Polar residues" evidence="2">
    <location>
        <begin position="368"/>
        <end position="384"/>
    </location>
</feature>
<dbReference type="EMBL" id="CYKH01001814">
    <property type="protein sequence ID" value="CUG90333.1"/>
    <property type="molecule type" value="Genomic_DNA"/>
</dbReference>
<organism evidence="3 4">
    <name type="scientific">Bodo saltans</name>
    <name type="common">Flagellated protozoan</name>
    <dbReference type="NCBI Taxonomy" id="75058"/>
    <lineage>
        <taxon>Eukaryota</taxon>
        <taxon>Discoba</taxon>
        <taxon>Euglenozoa</taxon>
        <taxon>Kinetoplastea</taxon>
        <taxon>Metakinetoplastina</taxon>
        <taxon>Eubodonida</taxon>
        <taxon>Bodonidae</taxon>
        <taxon>Bodo</taxon>
    </lineage>
</organism>